<dbReference type="GO" id="GO:0004850">
    <property type="term" value="F:uridine phosphorylase activity"/>
    <property type="evidence" value="ECO:0007669"/>
    <property type="project" value="TreeGrafter"/>
</dbReference>
<dbReference type="InterPro" id="IPR000845">
    <property type="entry name" value="Nucleoside_phosphorylase_d"/>
</dbReference>
<sequence>MINDSELIINSDGSIYHLNLLPSDIADTIIFVGDPDRVPEVSKYFDNIEIKKGRREFITHTGSVNGKRITVISTGIGTDNIDIVLNELDALVNVDFKTKTLKPEIKSLDIIRIGTSGSIQGNISMGTVLASEYAIGFDTLMQYYKKPYTQPEVELQEAVINHFKGLTFKPYIGRASQKLLDKFAFDLPKGITMTAPGFYGPQGRNVRSNNTYPDLIKNANSFNIEGRNITNLEMETAGIYALSNMFGHHAISINAILASRVNESFSKNPQEIVDKAIRMVINRLSHDR</sequence>
<dbReference type="CDD" id="cd00436">
    <property type="entry name" value="UP_TbUP-like"/>
    <property type="match status" value="1"/>
</dbReference>
<dbReference type="SUPFAM" id="SSF53167">
    <property type="entry name" value="Purine and uridine phosphorylases"/>
    <property type="match status" value="1"/>
</dbReference>
<dbReference type="Pfam" id="PF01048">
    <property type="entry name" value="PNP_UDP_1"/>
    <property type="match status" value="1"/>
</dbReference>
<organism evidence="2 3">
    <name type="scientific">Sphingobacterium cellulitidis</name>
    <dbReference type="NCBI Taxonomy" id="1768011"/>
    <lineage>
        <taxon>Bacteria</taxon>
        <taxon>Pseudomonadati</taxon>
        <taxon>Bacteroidota</taxon>
        <taxon>Sphingobacteriia</taxon>
        <taxon>Sphingobacteriales</taxon>
        <taxon>Sphingobacteriaceae</taxon>
        <taxon>Sphingobacterium</taxon>
    </lineage>
</organism>
<proteinExistence type="predicted"/>
<dbReference type="GO" id="GO:0006218">
    <property type="term" value="P:uridine catabolic process"/>
    <property type="evidence" value="ECO:0007669"/>
    <property type="project" value="TreeGrafter"/>
</dbReference>
<accession>A0A8H9G1R1</accession>
<feature type="domain" description="Nucleoside phosphorylase" evidence="1">
    <location>
        <begin position="29"/>
        <end position="278"/>
    </location>
</feature>
<gene>
    <name evidence="2" type="primary">udp</name>
    <name evidence="2" type="ORF">GCM10011516_34420</name>
</gene>
<dbReference type="RefSeq" id="WP_182499678.1">
    <property type="nucleotide sequence ID" value="NZ_BMKM01000015.1"/>
</dbReference>
<evidence type="ECO:0000313" key="3">
    <source>
        <dbReference type="Proteomes" id="UP000614460"/>
    </source>
</evidence>
<dbReference type="PANTHER" id="PTHR43691">
    <property type="entry name" value="URIDINE PHOSPHORYLASE"/>
    <property type="match status" value="1"/>
</dbReference>
<protein>
    <submittedName>
        <fullName evidence="2">Phosphorylase</fullName>
    </submittedName>
</protein>
<reference evidence="2" key="2">
    <citation type="submission" date="2020-09" db="EMBL/GenBank/DDBJ databases">
        <authorList>
            <person name="Sun Q."/>
            <person name="Zhou Y."/>
        </authorList>
    </citation>
    <scope>NUCLEOTIDE SEQUENCE</scope>
    <source>
        <strain evidence="2">CGMCC 1.15966</strain>
    </source>
</reference>
<name>A0A8H9G1R1_9SPHI</name>
<dbReference type="GO" id="GO:0005829">
    <property type="term" value="C:cytosol"/>
    <property type="evidence" value="ECO:0007669"/>
    <property type="project" value="TreeGrafter"/>
</dbReference>
<dbReference type="AlphaFoldDB" id="A0A8H9G1R1"/>
<dbReference type="PANTHER" id="PTHR43691:SF15">
    <property type="entry name" value="PHOSPHORYLASE, PUTATIVE-RELATED"/>
    <property type="match status" value="1"/>
</dbReference>
<keyword evidence="3" id="KW-1185">Reference proteome</keyword>
<dbReference type="InterPro" id="IPR035994">
    <property type="entry name" value="Nucleoside_phosphorylase_sf"/>
</dbReference>
<dbReference type="EMBL" id="BMKM01000015">
    <property type="protein sequence ID" value="GGE33890.1"/>
    <property type="molecule type" value="Genomic_DNA"/>
</dbReference>
<dbReference type="Proteomes" id="UP000614460">
    <property type="component" value="Unassembled WGS sequence"/>
</dbReference>
<evidence type="ECO:0000259" key="1">
    <source>
        <dbReference type="Pfam" id="PF01048"/>
    </source>
</evidence>
<reference evidence="2" key="1">
    <citation type="journal article" date="2014" name="Int. J. Syst. Evol. Microbiol.">
        <title>Complete genome sequence of Corynebacterium casei LMG S-19264T (=DSM 44701T), isolated from a smear-ripened cheese.</title>
        <authorList>
            <consortium name="US DOE Joint Genome Institute (JGI-PGF)"/>
            <person name="Walter F."/>
            <person name="Albersmeier A."/>
            <person name="Kalinowski J."/>
            <person name="Ruckert C."/>
        </authorList>
    </citation>
    <scope>NUCLEOTIDE SEQUENCE</scope>
    <source>
        <strain evidence="2">CGMCC 1.15966</strain>
    </source>
</reference>
<evidence type="ECO:0000313" key="2">
    <source>
        <dbReference type="EMBL" id="GGE33890.1"/>
    </source>
</evidence>
<dbReference type="Gene3D" id="3.40.50.1580">
    <property type="entry name" value="Nucleoside phosphorylase domain"/>
    <property type="match status" value="1"/>
</dbReference>
<comment type="caution">
    <text evidence="2">The sequence shown here is derived from an EMBL/GenBank/DDBJ whole genome shotgun (WGS) entry which is preliminary data.</text>
</comment>